<gene>
    <name evidence="1" type="ORF">CCUR1050_LOCUS5172</name>
</gene>
<evidence type="ECO:0000313" key="1">
    <source>
        <dbReference type="EMBL" id="CAD8627494.1"/>
    </source>
</evidence>
<organism evidence="1">
    <name type="scientific">Cryptomonas curvata</name>
    <dbReference type="NCBI Taxonomy" id="233186"/>
    <lineage>
        <taxon>Eukaryota</taxon>
        <taxon>Cryptophyceae</taxon>
        <taxon>Cryptomonadales</taxon>
        <taxon>Cryptomonadaceae</taxon>
        <taxon>Cryptomonas</taxon>
    </lineage>
</organism>
<proteinExistence type="predicted"/>
<sequence length="252" mass="28717">MSKVMGRRRAVLAALSGMLMAVCMFVSVSRLDQQQELEALGVSGVSDPSFARFEQLAYKFTPEDNPLEDFDKDFKAKKYSYKEDENPFKDFSGYGFSTQTHAKGVSPYPPTSKEDTHNVFESLPAKFPFDERKDGLNEVMHPWQHFDWKQSPSDAIKEANVWDTKGADSADSAWQLGDKMSFKWHHWEDGTLDQDSPTKALRETNVWDSAKLWPVNGYKWAATTASVVQDNNEADKPGTEKNVLMNYKFPNY</sequence>
<accession>A0A7S0M059</accession>
<reference evidence="1" key="1">
    <citation type="submission" date="2021-01" db="EMBL/GenBank/DDBJ databases">
        <authorList>
            <person name="Corre E."/>
            <person name="Pelletier E."/>
            <person name="Niang G."/>
            <person name="Scheremetjew M."/>
            <person name="Finn R."/>
            <person name="Kale V."/>
            <person name="Holt S."/>
            <person name="Cochrane G."/>
            <person name="Meng A."/>
            <person name="Brown T."/>
            <person name="Cohen L."/>
        </authorList>
    </citation>
    <scope>NUCLEOTIDE SEQUENCE</scope>
    <source>
        <strain evidence="1">CCAP979/52</strain>
    </source>
</reference>
<protein>
    <submittedName>
        <fullName evidence="1">Uncharacterized protein</fullName>
    </submittedName>
</protein>
<name>A0A7S0M059_9CRYP</name>
<dbReference type="EMBL" id="HBEZ01009331">
    <property type="protein sequence ID" value="CAD8627494.1"/>
    <property type="molecule type" value="Transcribed_RNA"/>
</dbReference>
<dbReference type="AlphaFoldDB" id="A0A7S0M059"/>